<accession>A0ABQ1M7C0</accession>
<organism evidence="1 2">
    <name type="scientific">Marivirga lumbricoides</name>
    <dbReference type="NCBI Taxonomy" id="1046115"/>
    <lineage>
        <taxon>Bacteria</taxon>
        <taxon>Pseudomonadati</taxon>
        <taxon>Bacteroidota</taxon>
        <taxon>Cytophagia</taxon>
        <taxon>Cytophagales</taxon>
        <taxon>Marivirgaceae</taxon>
        <taxon>Marivirga</taxon>
    </lineage>
</organism>
<protein>
    <submittedName>
        <fullName evidence="1">Uncharacterized protein</fullName>
    </submittedName>
</protein>
<evidence type="ECO:0000313" key="1">
    <source>
        <dbReference type="EMBL" id="GGC35982.1"/>
    </source>
</evidence>
<sequence length="75" mass="8541">MTVNFKGFSSLRTCYSFDVIGRIYVKQSFNLDTLNVLPELHKNAAVFYTIQKSYVENLAVTGSNKDLQVKQFTPT</sequence>
<keyword evidence="2" id="KW-1185">Reference proteome</keyword>
<comment type="caution">
    <text evidence="1">The sequence shown here is derived from an EMBL/GenBank/DDBJ whole genome shotgun (WGS) entry which is preliminary data.</text>
</comment>
<dbReference type="Proteomes" id="UP000636010">
    <property type="component" value="Unassembled WGS sequence"/>
</dbReference>
<proteinExistence type="predicted"/>
<reference evidence="2" key="1">
    <citation type="journal article" date="2019" name="Int. J. Syst. Evol. Microbiol.">
        <title>The Global Catalogue of Microorganisms (GCM) 10K type strain sequencing project: providing services to taxonomists for standard genome sequencing and annotation.</title>
        <authorList>
            <consortium name="The Broad Institute Genomics Platform"/>
            <consortium name="The Broad Institute Genome Sequencing Center for Infectious Disease"/>
            <person name="Wu L."/>
            <person name="Ma J."/>
        </authorList>
    </citation>
    <scope>NUCLEOTIDE SEQUENCE [LARGE SCALE GENOMIC DNA]</scope>
    <source>
        <strain evidence="2">CGMCC 1.10832</strain>
    </source>
</reference>
<gene>
    <name evidence="1" type="ORF">GCM10011506_21770</name>
</gene>
<evidence type="ECO:0000313" key="2">
    <source>
        <dbReference type="Proteomes" id="UP000636010"/>
    </source>
</evidence>
<name>A0ABQ1M7C0_9BACT</name>
<dbReference type="EMBL" id="BMEC01000006">
    <property type="protein sequence ID" value="GGC35982.1"/>
    <property type="molecule type" value="Genomic_DNA"/>
</dbReference>